<feature type="region of interest" description="Disordered" evidence="1">
    <location>
        <begin position="1"/>
        <end position="60"/>
    </location>
</feature>
<dbReference type="Proteomes" id="UP000019678">
    <property type="component" value="Unassembled WGS sequence"/>
</dbReference>
<evidence type="ECO:0000313" key="3">
    <source>
        <dbReference type="Proteomes" id="UP000019678"/>
    </source>
</evidence>
<dbReference type="STRING" id="1192034.CAP_2184"/>
<gene>
    <name evidence="2" type="ORF">CAP_2184</name>
</gene>
<keyword evidence="3" id="KW-1185">Reference proteome</keyword>
<comment type="caution">
    <text evidence="2">The sequence shown here is derived from an EMBL/GenBank/DDBJ whole genome shotgun (WGS) entry which is preliminary data.</text>
</comment>
<proteinExistence type="predicted"/>
<sequence length="108" mass="11672">MIQGDPNRHGPSERTPSVRSSEEAERSPQHMVLPGSPQMPGFCEGAVSRPWRASGDPVTPEGAIRARGVLPTGCRSVYSRSPVFRVLDSGTSVRTRHVPHSTEPCSKP</sequence>
<dbReference type="EMBL" id="ASRX01000017">
    <property type="protein sequence ID" value="EYF06306.1"/>
    <property type="molecule type" value="Genomic_DNA"/>
</dbReference>
<accession>A0A017TCE9</accession>
<dbReference type="AlphaFoldDB" id="A0A017TCE9"/>
<evidence type="ECO:0000256" key="1">
    <source>
        <dbReference type="SAM" id="MobiDB-lite"/>
    </source>
</evidence>
<evidence type="ECO:0000313" key="2">
    <source>
        <dbReference type="EMBL" id="EYF06306.1"/>
    </source>
</evidence>
<reference evidence="2 3" key="1">
    <citation type="submission" date="2013-05" db="EMBL/GenBank/DDBJ databases">
        <title>Genome assembly of Chondromyces apiculatus DSM 436.</title>
        <authorList>
            <person name="Sharma G."/>
            <person name="Khatri I."/>
            <person name="Kaur C."/>
            <person name="Mayilraj S."/>
            <person name="Subramanian S."/>
        </authorList>
    </citation>
    <scope>NUCLEOTIDE SEQUENCE [LARGE SCALE GENOMIC DNA]</scope>
    <source>
        <strain evidence="2 3">DSM 436</strain>
    </source>
</reference>
<name>A0A017TCE9_9BACT</name>
<feature type="compositionally biased region" description="Basic and acidic residues" evidence="1">
    <location>
        <begin position="1"/>
        <end position="12"/>
    </location>
</feature>
<organism evidence="2 3">
    <name type="scientific">Chondromyces apiculatus DSM 436</name>
    <dbReference type="NCBI Taxonomy" id="1192034"/>
    <lineage>
        <taxon>Bacteria</taxon>
        <taxon>Pseudomonadati</taxon>
        <taxon>Myxococcota</taxon>
        <taxon>Polyangia</taxon>
        <taxon>Polyangiales</taxon>
        <taxon>Polyangiaceae</taxon>
        <taxon>Chondromyces</taxon>
    </lineage>
</organism>
<protein>
    <submittedName>
        <fullName evidence="2">Uncharacterized protein</fullName>
    </submittedName>
</protein>